<keyword evidence="3" id="KW-1185">Reference proteome</keyword>
<feature type="transmembrane region" description="Helical" evidence="1">
    <location>
        <begin position="365"/>
        <end position="392"/>
    </location>
</feature>
<dbReference type="AlphaFoldDB" id="A0A1M6GSF4"/>
<feature type="transmembrane region" description="Helical" evidence="1">
    <location>
        <begin position="285"/>
        <end position="310"/>
    </location>
</feature>
<name>A0A1M6GSF4_9CLOT</name>
<evidence type="ECO:0000256" key="1">
    <source>
        <dbReference type="SAM" id="Phobius"/>
    </source>
</evidence>
<feature type="transmembrane region" description="Helical" evidence="1">
    <location>
        <begin position="317"/>
        <end position="338"/>
    </location>
</feature>
<feature type="transmembrane region" description="Helical" evidence="1">
    <location>
        <begin position="183"/>
        <end position="199"/>
    </location>
</feature>
<feature type="transmembrane region" description="Helical" evidence="1">
    <location>
        <begin position="100"/>
        <end position="122"/>
    </location>
</feature>
<feature type="transmembrane region" description="Helical" evidence="1">
    <location>
        <begin position="159"/>
        <end position="177"/>
    </location>
</feature>
<protein>
    <submittedName>
        <fullName evidence="2">Uncharacterized protein</fullName>
    </submittedName>
</protein>
<feature type="transmembrane region" description="Helical" evidence="1">
    <location>
        <begin position="6"/>
        <end position="29"/>
    </location>
</feature>
<accession>A0A1M6GSF4</accession>
<feature type="transmembrane region" description="Helical" evidence="1">
    <location>
        <begin position="134"/>
        <end position="152"/>
    </location>
</feature>
<evidence type="ECO:0000313" key="3">
    <source>
        <dbReference type="Proteomes" id="UP000184310"/>
    </source>
</evidence>
<feature type="transmembrane region" description="Helical" evidence="1">
    <location>
        <begin position="226"/>
        <end position="246"/>
    </location>
</feature>
<proteinExistence type="predicted"/>
<reference evidence="2 3" key="1">
    <citation type="submission" date="2016-11" db="EMBL/GenBank/DDBJ databases">
        <authorList>
            <person name="Jaros S."/>
            <person name="Januszkiewicz K."/>
            <person name="Wedrychowicz H."/>
        </authorList>
    </citation>
    <scope>NUCLEOTIDE SEQUENCE [LARGE SCALE GENOMIC DNA]</scope>
    <source>
        <strain evidence="2 3">DSM 21758</strain>
    </source>
</reference>
<organism evidence="2 3">
    <name type="scientific">Clostridium cavendishii DSM 21758</name>
    <dbReference type="NCBI Taxonomy" id="1121302"/>
    <lineage>
        <taxon>Bacteria</taxon>
        <taxon>Bacillati</taxon>
        <taxon>Bacillota</taxon>
        <taxon>Clostridia</taxon>
        <taxon>Eubacteriales</taxon>
        <taxon>Clostridiaceae</taxon>
        <taxon>Clostridium</taxon>
    </lineage>
</organism>
<dbReference type="STRING" id="1121302.SAMN02745163_01371"/>
<keyword evidence="1" id="KW-1133">Transmembrane helix</keyword>
<dbReference type="InterPro" id="IPR019733">
    <property type="entry name" value="Uncharacterised_YhfT"/>
</dbReference>
<dbReference type="Proteomes" id="UP000184310">
    <property type="component" value="Unassembled WGS sequence"/>
</dbReference>
<dbReference type="RefSeq" id="WP_200802850.1">
    <property type="nucleotide sequence ID" value="NZ_FQZB01000006.1"/>
</dbReference>
<keyword evidence="1" id="KW-0472">Membrane</keyword>
<keyword evidence="1" id="KW-0812">Transmembrane</keyword>
<sequence>MGINFTQLLVISILCGVTAFVSHMGMAVFHDGVRPIIPEYIEGRMKRSELSSIAFGLSVGFITSVGIAHTIATGILNPWLLFLPTDILGIMAPKKWLAPLFGAAWGALVVTSLGGVNTLLTSLPVDFIGAMGELSTPVVSGFALFPVLAIFTQFGKKKGIISLIITLVIRQLIAVNTKIFPESIELFVGIVLLLGFAIAKDRKNKTDEEMMDNIFSERILRIKKNVIWLALSGAVISIACNLHFLAGSEVSIYTMADALKATDPSVANTLIKQASFAEFMRGLSFIPLIATTAIATGVYGVAGLTFVYPVAYLSPNWIVAGILGALIIFVEVYALGIIGKQLEKFPSIRDASDNIRSSMTTVMEFALLIGSIMAVMKMGGTTGFFIGAAVYFANEAMGRPIMKLAIGPTAAIGAGVLLNLLYYVGLFVPPVA</sequence>
<dbReference type="EMBL" id="FQZB01000006">
    <property type="protein sequence ID" value="SHJ12829.1"/>
    <property type="molecule type" value="Genomic_DNA"/>
</dbReference>
<gene>
    <name evidence="2" type="ORF">SAMN02745163_01371</name>
</gene>
<evidence type="ECO:0000313" key="2">
    <source>
        <dbReference type="EMBL" id="SHJ12829.1"/>
    </source>
</evidence>
<feature type="transmembrane region" description="Helical" evidence="1">
    <location>
        <begin position="404"/>
        <end position="424"/>
    </location>
</feature>
<dbReference type="Pfam" id="PF10797">
    <property type="entry name" value="YhfT"/>
    <property type="match status" value="1"/>
</dbReference>